<keyword evidence="2" id="KW-1185">Reference proteome</keyword>
<sequence length="42" mass="4861">VLDLPEAEAREHFKSKFSEALANSWKTSLNWASHNFSKNNKQ</sequence>
<comment type="caution">
    <text evidence="1">The sequence shown here is derived from an EMBL/GenBank/DDBJ whole genome shotgun (WGS) entry which is preliminary data.</text>
</comment>
<dbReference type="Proteomes" id="UP001562425">
    <property type="component" value="Unassembled WGS sequence"/>
</dbReference>
<feature type="non-terminal residue" evidence="1">
    <location>
        <position position="1"/>
    </location>
</feature>
<dbReference type="EMBL" id="JBEHCU010008752">
    <property type="protein sequence ID" value="KAL1381200.1"/>
    <property type="molecule type" value="Genomic_DNA"/>
</dbReference>
<evidence type="ECO:0000313" key="1">
    <source>
        <dbReference type="EMBL" id="KAL1381200.1"/>
    </source>
</evidence>
<proteinExistence type="predicted"/>
<protein>
    <submittedName>
        <fullName evidence="1">Uncharacterized protein</fullName>
    </submittedName>
</protein>
<gene>
    <name evidence="1" type="ORF">pipiens_003455</name>
</gene>
<name>A0ABD1CXM5_CULPP</name>
<organism evidence="1 2">
    <name type="scientific">Culex pipiens pipiens</name>
    <name type="common">Northern house mosquito</name>
    <dbReference type="NCBI Taxonomy" id="38569"/>
    <lineage>
        <taxon>Eukaryota</taxon>
        <taxon>Metazoa</taxon>
        <taxon>Ecdysozoa</taxon>
        <taxon>Arthropoda</taxon>
        <taxon>Hexapoda</taxon>
        <taxon>Insecta</taxon>
        <taxon>Pterygota</taxon>
        <taxon>Neoptera</taxon>
        <taxon>Endopterygota</taxon>
        <taxon>Diptera</taxon>
        <taxon>Nematocera</taxon>
        <taxon>Culicoidea</taxon>
        <taxon>Culicidae</taxon>
        <taxon>Culicinae</taxon>
        <taxon>Culicini</taxon>
        <taxon>Culex</taxon>
        <taxon>Culex</taxon>
    </lineage>
</organism>
<accession>A0ABD1CXM5</accession>
<reference evidence="1 2" key="1">
    <citation type="submission" date="2024-05" db="EMBL/GenBank/DDBJ databases">
        <title>Culex pipiens pipiens assembly and annotation.</title>
        <authorList>
            <person name="Alout H."/>
            <person name="Durand T."/>
        </authorList>
    </citation>
    <scope>NUCLEOTIDE SEQUENCE [LARGE SCALE GENOMIC DNA]</scope>
    <source>
        <strain evidence="1">HA-2024</strain>
        <tissue evidence="1">Whole body</tissue>
    </source>
</reference>
<dbReference type="AlphaFoldDB" id="A0ABD1CXM5"/>
<evidence type="ECO:0000313" key="2">
    <source>
        <dbReference type="Proteomes" id="UP001562425"/>
    </source>
</evidence>